<protein>
    <recommendedName>
        <fullName evidence="10">Flagellar protein FliL</fullName>
    </recommendedName>
</protein>
<comment type="caution">
    <text evidence="11">The sequence shown here is derived from an EMBL/GenBank/DDBJ whole genome shotgun (WGS) entry which is preliminary data.</text>
</comment>
<evidence type="ECO:0000313" key="11">
    <source>
        <dbReference type="EMBL" id="MBD7959869.1"/>
    </source>
</evidence>
<name>A0ABR8S8Z1_9BURK</name>
<keyword evidence="8 10" id="KW-1133">Transmembrane helix</keyword>
<evidence type="ECO:0000256" key="3">
    <source>
        <dbReference type="ARBA" id="ARBA00008281"/>
    </source>
</evidence>
<evidence type="ECO:0000256" key="2">
    <source>
        <dbReference type="ARBA" id="ARBA00004162"/>
    </source>
</evidence>
<feature type="transmembrane region" description="Helical" evidence="10">
    <location>
        <begin position="18"/>
        <end position="38"/>
    </location>
</feature>
<keyword evidence="6 10" id="KW-0812">Transmembrane</keyword>
<dbReference type="InterPro" id="IPR005503">
    <property type="entry name" value="FliL"/>
</dbReference>
<keyword evidence="11" id="KW-0282">Flagellum</keyword>
<evidence type="ECO:0000256" key="9">
    <source>
        <dbReference type="ARBA" id="ARBA00023136"/>
    </source>
</evidence>
<dbReference type="Proteomes" id="UP000634919">
    <property type="component" value="Unassembled WGS sequence"/>
</dbReference>
<keyword evidence="9 10" id="KW-0472">Membrane</keyword>
<evidence type="ECO:0000256" key="4">
    <source>
        <dbReference type="ARBA" id="ARBA00022475"/>
    </source>
</evidence>
<evidence type="ECO:0000256" key="1">
    <source>
        <dbReference type="ARBA" id="ARBA00002254"/>
    </source>
</evidence>
<reference evidence="11 12" key="1">
    <citation type="submission" date="2020-08" db="EMBL/GenBank/DDBJ databases">
        <title>A Genomic Blueprint of the Chicken Gut Microbiome.</title>
        <authorList>
            <person name="Gilroy R."/>
            <person name="Ravi A."/>
            <person name="Getino M."/>
            <person name="Pursley I."/>
            <person name="Horton D.L."/>
            <person name="Alikhan N.-F."/>
            <person name="Baker D."/>
            <person name="Gharbi K."/>
            <person name="Hall N."/>
            <person name="Watson M."/>
            <person name="Adriaenssens E.M."/>
            <person name="Foster-Nyarko E."/>
            <person name="Jarju S."/>
            <person name="Secka A."/>
            <person name="Antonio M."/>
            <person name="Oren A."/>
            <person name="Chaudhuri R."/>
            <person name="La Ragione R.M."/>
            <person name="Hildebrand F."/>
            <person name="Pallen M.J."/>
        </authorList>
    </citation>
    <scope>NUCLEOTIDE SEQUENCE [LARGE SCALE GENOMIC DNA]</scope>
    <source>
        <strain evidence="11 12">Sa2CVA6</strain>
    </source>
</reference>
<keyword evidence="11" id="KW-0969">Cilium</keyword>
<evidence type="ECO:0000256" key="5">
    <source>
        <dbReference type="ARBA" id="ARBA00022500"/>
    </source>
</evidence>
<comment type="function">
    <text evidence="1 10">Controls the rotational direction of flagella during chemotaxis.</text>
</comment>
<keyword evidence="7 10" id="KW-0283">Flagellar rotation</keyword>
<accession>A0ABR8S8Z1</accession>
<evidence type="ECO:0000313" key="12">
    <source>
        <dbReference type="Proteomes" id="UP000634919"/>
    </source>
</evidence>
<evidence type="ECO:0000256" key="10">
    <source>
        <dbReference type="RuleBase" id="RU364125"/>
    </source>
</evidence>
<sequence>MAATNSAAAPAQAKSKKLIVIGAVVALLVVVAAAVLLFTANKSHDDPYGDGEESSAKAVSVVPTFLPLENMVVNLADQGGDRFAQIGITLELQDEATATLIKQYMPSIRNGVLMLVSQRTADELLLREGKEKLAADILREVTRPLGMGATAAPAEEEAERPRRRGGNVVRRVLFSSFIIQ</sequence>
<evidence type="ECO:0000256" key="7">
    <source>
        <dbReference type="ARBA" id="ARBA00022779"/>
    </source>
</evidence>
<organism evidence="11 12">
    <name type="scientific">Comamonas avium</name>
    <dbReference type="NCBI Taxonomy" id="2762231"/>
    <lineage>
        <taxon>Bacteria</taxon>
        <taxon>Pseudomonadati</taxon>
        <taxon>Pseudomonadota</taxon>
        <taxon>Betaproteobacteria</taxon>
        <taxon>Burkholderiales</taxon>
        <taxon>Comamonadaceae</taxon>
        <taxon>Comamonas</taxon>
    </lineage>
</organism>
<proteinExistence type="inferred from homology"/>
<dbReference type="RefSeq" id="WP_191722257.1">
    <property type="nucleotide sequence ID" value="NZ_JACSQK010000002.1"/>
</dbReference>
<keyword evidence="10" id="KW-0997">Cell inner membrane</keyword>
<keyword evidence="12" id="KW-1185">Reference proteome</keyword>
<evidence type="ECO:0000256" key="6">
    <source>
        <dbReference type="ARBA" id="ARBA00022692"/>
    </source>
</evidence>
<dbReference type="Pfam" id="PF03748">
    <property type="entry name" value="FliL"/>
    <property type="match status" value="1"/>
</dbReference>
<dbReference type="PANTHER" id="PTHR35091">
    <property type="entry name" value="FLAGELLAR PROTEIN FLIL"/>
    <property type="match status" value="1"/>
</dbReference>
<gene>
    <name evidence="11" type="ORF">H9646_05200</name>
</gene>
<keyword evidence="4" id="KW-1003">Cell membrane</keyword>
<keyword evidence="11" id="KW-0966">Cell projection</keyword>
<comment type="similarity">
    <text evidence="3 10">Belongs to the FliL family.</text>
</comment>
<evidence type="ECO:0000256" key="8">
    <source>
        <dbReference type="ARBA" id="ARBA00022989"/>
    </source>
</evidence>
<keyword evidence="5 10" id="KW-0145">Chemotaxis</keyword>
<comment type="subcellular location">
    <subcellularLocation>
        <location evidence="10">Cell inner membrane</location>
    </subcellularLocation>
    <subcellularLocation>
        <location evidence="2">Cell membrane</location>
        <topology evidence="2">Single-pass membrane protein</topology>
    </subcellularLocation>
</comment>
<dbReference type="EMBL" id="JACSQK010000002">
    <property type="protein sequence ID" value="MBD7959869.1"/>
    <property type="molecule type" value="Genomic_DNA"/>
</dbReference>
<dbReference type="PANTHER" id="PTHR35091:SF2">
    <property type="entry name" value="FLAGELLAR PROTEIN FLIL"/>
    <property type="match status" value="1"/>
</dbReference>